<keyword evidence="3" id="KW-1185">Reference proteome</keyword>
<feature type="signal peptide" evidence="1">
    <location>
        <begin position="1"/>
        <end position="18"/>
    </location>
</feature>
<gene>
    <name evidence="2" type="ORF">MGAL_10B030070</name>
</gene>
<evidence type="ECO:0000313" key="3">
    <source>
        <dbReference type="Proteomes" id="UP000596742"/>
    </source>
</evidence>
<evidence type="ECO:0000313" key="2">
    <source>
        <dbReference type="EMBL" id="VDI74376.1"/>
    </source>
</evidence>
<organism evidence="2 3">
    <name type="scientific">Mytilus galloprovincialis</name>
    <name type="common">Mediterranean mussel</name>
    <dbReference type="NCBI Taxonomy" id="29158"/>
    <lineage>
        <taxon>Eukaryota</taxon>
        <taxon>Metazoa</taxon>
        <taxon>Spiralia</taxon>
        <taxon>Lophotrochozoa</taxon>
        <taxon>Mollusca</taxon>
        <taxon>Bivalvia</taxon>
        <taxon>Autobranchia</taxon>
        <taxon>Pteriomorphia</taxon>
        <taxon>Mytilida</taxon>
        <taxon>Mytiloidea</taxon>
        <taxon>Mytilidae</taxon>
        <taxon>Mytilinae</taxon>
        <taxon>Mytilus</taxon>
    </lineage>
</organism>
<keyword evidence="1" id="KW-0732">Signal</keyword>
<protein>
    <submittedName>
        <fullName evidence="2">Uncharacterized protein</fullName>
    </submittedName>
</protein>
<reference evidence="2" key="1">
    <citation type="submission" date="2018-11" db="EMBL/GenBank/DDBJ databases">
        <authorList>
            <person name="Alioto T."/>
            <person name="Alioto T."/>
        </authorList>
    </citation>
    <scope>NUCLEOTIDE SEQUENCE</scope>
</reference>
<name>A0A8B6H5Z2_MYTGA</name>
<accession>A0A8B6H5Z2</accession>
<sequence>MKGLVVFVLLETITIAQGLCNFPSDLVGKSFNIENNPFVYKFEATKYFIQENIGGVLVTTGTVDCREQNGDIFVVEGDIAFLCLKYILKDGSTPQAIGIGLIKPKPVTGIPNLCDVCAARLTFNQDVFRGKWIE</sequence>
<proteinExistence type="predicted"/>
<dbReference type="EMBL" id="UYJE01009548">
    <property type="protein sequence ID" value="VDI74376.1"/>
    <property type="molecule type" value="Genomic_DNA"/>
</dbReference>
<dbReference type="AlphaFoldDB" id="A0A8B6H5Z2"/>
<feature type="chain" id="PRO_5032662200" evidence="1">
    <location>
        <begin position="19"/>
        <end position="134"/>
    </location>
</feature>
<dbReference type="Proteomes" id="UP000596742">
    <property type="component" value="Unassembled WGS sequence"/>
</dbReference>
<comment type="caution">
    <text evidence="2">The sequence shown here is derived from an EMBL/GenBank/DDBJ whole genome shotgun (WGS) entry which is preliminary data.</text>
</comment>
<evidence type="ECO:0000256" key="1">
    <source>
        <dbReference type="SAM" id="SignalP"/>
    </source>
</evidence>